<organism evidence="2 3">
    <name type="scientific">Trematosphaeria pertusa</name>
    <dbReference type="NCBI Taxonomy" id="390896"/>
    <lineage>
        <taxon>Eukaryota</taxon>
        <taxon>Fungi</taxon>
        <taxon>Dikarya</taxon>
        <taxon>Ascomycota</taxon>
        <taxon>Pezizomycotina</taxon>
        <taxon>Dothideomycetes</taxon>
        <taxon>Pleosporomycetidae</taxon>
        <taxon>Pleosporales</taxon>
        <taxon>Massarineae</taxon>
        <taxon>Trematosphaeriaceae</taxon>
        <taxon>Trematosphaeria</taxon>
    </lineage>
</organism>
<dbReference type="AlphaFoldDB" id="A0A6A6IFM5"/>
<dbReference type="Proteomes" id="UP000800094">
    <property type="component" value="Unassembled WGS sequence"/>
</dbReference>
<feature type="region of interest" description="Disordered" evidence="1">
    <location>
        <begin position="169"/>
        <end position="188"/>
    </location>
</feature>
<name>A0A6A6IFM5_9PLEO</name>
<evidence type="ECO:0000256" key="1">
    <source>
        <dbReference type="SAM" id="MobiDB-lite"/>
    </source>
</evidence>
<dbReference type="RefSeq" id="XP_033683327.1">
    <property type="nucleotide sequence ID" value="XM_033826883.1"/>
</dbReference>
<gene>
    <name evidence="2" type="ORF">BU26DRAFT_506046</name>
</gene>
<accession>A0A6A6IFM5</accession>
<protein>
    <submittedName>
        <fullName evidence="2">Uncharacterized protein</fullName>
    </submittedName>
</protein>
<evidence type="ECO:0000313" key="3">
    <source>
        <dbReference type="Proteomes" id="UP000800094"/>
    </source>
</evidence>
<proteinExistence type="predicted"/>
<dbReference type="GeneID" id="54580213"/>
<sequence>MTSSSCSVMPSNCTKRSRHFLATIHPSTQLLNPPPPRHPSPPRPGYAILRKRYDSNDPTELTHVSAIQIYHSLQAVQEGLASFVSENWQESTQYCVGGLEDLHGYEMSRDGVVYEGEVEIERALVVDWWEGVFARTLTKRMRLSPNTKVTSPKPKPTALYNPTPFSPFPPPSSLPHTSPTKYASAMSATNPSPIPGPYAPDGYVLILTVFSPSSNPTSQAPTHTPTSTSTFSVIGIYHSMVEALRGLDKYSSQYPTRRPTNVNEIANGYMLEDAEGKCMGKVEIKAAGIMDRCMGAFV</sequence>
<dbReference type="EMBL" id="ML987196">
    <property type="protein sequence ID" value="KAF2248323.1"/>
    <property type="molecule type" value="Genomic_DNA"/>
</dbReference>
<evidence type="ECO:0000313" key="2">
    <source>
        <dbReference type="EMBL" id="KAF2248323.1"/>
    </source>
</evidence>
<keyword evidence="3" id="KW-1185">Reference proteome</keyword>
<reference evidence="2" key="1">
    <citation type="journal article" date="2020" name="Stud. Mycol.">
        <title>101 Dothideomycetes genomes: a test case for predicting lifestyles and emergence of pathogens.</title>
        <authorList>
            <person name="Haridas S."/>
            <person name="Albert R."/>
            <person name="Binder M."/>
            <person name="Bloem J."/>
            <person name="Labutti K."/>
            <person name="Salamov A."/>
            <person name="Andreopoulos B."/>
            <person name="Baker S."/>
            <person name="Barry K."/>
            <person name="Bills G."/>
            <person name="Bluhm B."/>
            <person name="Cannon C."/>
            <person name="Castanera R."/>
            <person name="Culley D."/>
            <person name="Daum C."/>
            <person name="Ezra D."/>
            <person name="Gonzalez J."/>
            <person name="Henrissat B."/>
            <person name="Kuo A."/>
            <person name="Liang C."/>
            <person name="Lipzen A."/>
            <person name="Lutzoni F."/>
            <person name="Magnuson J."/>
            <person name="Mondo S."/>
            <person name="Nolan M."/>
            <person name="Ohm R."/>
            <person name="Pangilinan J."/>
            <person name="Park H.-J."/>
            <person name="Ramirez L."/>
            <person name="Alfaro M."/>
            <person name="Sun H."/>
            <person name="Tritt A."/>
            <person name="Yoshinaga Y."/>
            <person name="Zwiers L.-H."/>
            <person name="Turgeon B."/>
            <person name="Goodwin S."/>
            <person name="Spatafora J."/>
            <person name="Crous P."/>
            <person name="Grigoriev I."/>
        </authorList>
    </citation>
    <scope>NUCLEOTIDE SEQUENCE</scope>
    <source>
        <strain evidence="2">CBS 122368</strain>
    </source>
</reference>